<evidence type="ECO:0000313" key="1">
    <source>
        <dbReference type="EMBL" id="MBX67224.1"/>
    </source>
</evidence>
<protein>
    <submittedName>
        <fullName evidence="1">Uncharacterized protein</fullName>
    </submittedName>
</protein>
<dbReference type="AlphaFoldDB" id="A0A2P2QJW2"/>
<organism evidence="1">
    <name type="scientific">Rhizophora mucronata</name>
    <name type="common">Asiatic mangrove</name>
    <dbReference type="NCBI Taxonomy" id="61149"/>
    <lineage>
        <taxon>Eukaryota</taxon>
        <taxon>Viridiplantae</taxon>
        <taxon>Streptophyta</taxon>
        <taxon>Embryophyta</taxon>
        <taxon>Tracheophyta</taxon>
        <taxon>Spermatophyta</taxon>
        <taxon>Magnoliopsida</taxon>
        <taxon>eudicotyledons</taxon>
        <taxon>Gunneridae</taxon>
        <taxon>Pentapetalae</taxon>
        <taxon>rosids</taxon>
        <taxon>fabids</taxon>
        <taxon>Malpighiales</taxon>
        <taxon>Rhizophoraceae</taxon>
        <taxon>Rhizophora</taxon>
    </lineage>
</organism>
<name>A0A2P2QJW2_RHIMU</name>
<proteinExistence type="predicted"/>
<accession>A0A2P2QJW2</accession>
<dbReference type="EMBL" id="GGEC01086740">
    <property type="protein sequence ID" value="MBX67224.1"/>
    <property type="molecule type" value="Transcribed_RNA"/>
</dbReference>
<reference evidence="1" key="1">
    <citation type="submission" date="2018-02" db="EMBL/GenBank/DDBJ databases">
        <title>Rhizophora mucronata_Transcriptome.</title>
        <authorList>
            <person name="Meera S.P."/>
            <person name="Sreeshan A."/>
            <person name="Augustine A."/>
        </authorList>
    </citation>
    <scope>NUCLEOTIDE SEQUENCE</scope>
    <source>
        <tissue evidence="1">Leaf</tissue>
    </source>
</reference>
<sequence length="35" mass="4040">MVLNAAKPLKHVLHVHPPISYIRQQNHSKTQIILN</sequence>